<accession>A0A5N4BZA9</accession>
<feature type="region of interest" description="Disordered" evidence="1">
    <location>
        <begin position="1"/>
        <end position="50"/>
    </location>
</feature>
<organism evidence="2 3">
    <name type="scientific">Camelus dromedarius</name>
    <name type="common">Dromedary</name>
    <name type="synonym">Arabian camel</name>
    <dbReference type="NCBI Taxonomy" id="9838"/>
    <lineage>
        <taxon>Eukaryota</taxon>
        <taxon>Metazoa</taxon>
        <taxon>Chordata</taxon>
        <taxon>Craniata</taxon>
        <taxon>Vertebrata</taxon>
        <taxon>Euteleostomi</taxon>
        <taxon>Mammalia</taxon>
        <taxon>Eutheria</taxon>
        <taxon>Laurasiatheria</taxon>
        <taxon>Artiodactyla</taxon>
        <taxon>Tylopoda</taxon>
        <taxon>Camelidae</taxon>
        <taxon>Camelus</taxon>
    </lineage>
</organism>
<protein>
    <submittedName>
        <fullName evidence="2">Uncharacterized protein</fullName>
    </submittedName>
</protein>
<feature type="region of interest" description="Disordered" evidence="1">
    <location>
        <begin position="128"/>
        <end position="150"/>
    </location>
</feature>
<feature type="region of interest" description="Disordered" evidence="1">
    <location>
        <begin position="540"/>
        <end position="576"/>
    </location>
</feature>
<feature type="region of interest" description="Disordered" evidence="1">
    <location>
        <begin position="76"/>
        <end position="100"/>
    </location>
</feature>
<feature type="region of interest" description="Disordered" evidence="1">
    <location>
        <begin position="324"/>
        <end position="367"/>
    </location>
</feature>
<keyword evidence="3" id="KW-1185">Reference proteome</keyword>
<name>A0A5N4BZA9_CAMDR</name>
<dbReference type="EMBL" id="JWIN03000071">
    <property type="protein sequence ID" value="KAB1251952.1"/>
    <property type="molecule type" value="Genomic_DNA"/>
</dbReference>
<dbReference type="AlphaFoldDB" id="A0A5N4BZA9"/>
<feature type="compositionally biased region" description="Basic and acidic residues" evidence="1">
    <location>
        <begin position="605"/>
        <end position="635"/>
    </location>
</feature>
<evidence type="ECO:0000313" key="3">
    <source>
        <dbReference type="Proteomes" id="UP000299084"/>
    </source>
</evidence>
<comment type="caution">
    <text evidence="2">The sequence shown here is derived from an EMBL/GenBank/DDBJ whole genome shotgun (WGS) entry which is preliminary data.</text>
</comment>
<evidence type="ECO:0000256" key="1">
    <source>
        <dbReference type="SAM" id="MobiDB-lite"/>
    </source>
</evidence>
<feature type="region of interest" description="Disordered" evidence="1">
    <location>
        <begin position="588"/>
        <end position="647"/>
    </location>
</feature>
<dbReference type="Proteomes" id="UP000299084">
    <property type="component" value="Unassembled WGS sequence"/>
</dbReference>
<gene>
    <name evidence="2" type="ORF">Cadr_000030827</name>
</gene>
<proteinExistence type="predicted"/>
<evidence type="ECO:0000313" key="2">
    <source>
        <dbReference type="EMBL" id="KAB1251952.1"/>
    </source>
</evidence>
<reference evidence="2 3" key="1">
    <citation type="journal article" date="2019" name="Mol. Ecol. Resour.">
        <title>Improving Illumina assemblies with Hi-C and long reads: an example with the North African dromedary.</title>
        <authorList>
            <person name="Elbers J.P."/>
            <person name="Rogers M.F."/>
            <person name="Perelman P.L."/>
            <person name="Proskuryakova A.A."/>
            <person name="Serdyukova N.A."/>
            <person name="Johnson W.E."/>
            <person name="Horin P."/>
            <person name="Corander J."/>
            <person name="Murphy D."/>
            <person name="Burger P.A."/>
        </authorList>
    </citation>
    <scope>NUCLEOTIDE SEQUENCE [LARGE SCALE GENOMIC DNA]</scope>
    <source>
        <strain evidence="2">Drom800</strain>
        <tissue evidence="2">Blood</tissue>
    </source>
</reference>
<sequence>MKRKGHRPRGQDGEPAGIPPTLRKASTAQLEARGRKEASSQLKAPGTPATRTLREQLLTLDHTDLVILENAAFPPRESQKSLNGKVGDRKGGSRSNEMQTRTQGLARLFPDLAKAAVMGKKSVALQEEATLPETGLTPGPRGRGSVGLGSSPSSPGVWCVRSHSCPDATLGLFSGRTDSNPARRLQDTTKQATALACHELGVCSLHRPCPTSQPQGALEPCWVCTGTTSAMTISTPWPGAASQPQACMHHADHRSQLAGLSRPTPDPPTLAPAPLGPLVETGAPCSKAVLLRGVIKRQEDIGAQTLMEEALALKVPEGFFPLHPPIPPRSAAQDKGGSELCPRGVPPPLAPTHHSAPAMDSQQQSRSWSEQGMWPPMAHLGDIRDKILPEGQAAPNEPHSYDMMGQAHDVLVEPAMRRKGKGRDRIWELRSQVLRPQAGSRAWRPAWLSTPRGLASGKQRPQAGLDYNHNQEGQGLTGMHSQHLLGGVGIRQGDGKHARILLCCKVPVEVRQPGQSCDTRDSQPMAMAGAGVTGVPCCVSKSQHSHSDPQGCQRSEGRSPPLPLDLGSPFPGPEGLLRTRHTLGFWEGRGNHSLRGDFPQNPSRRGSESQAEQRDRGHRRFLEKPASDSKARKESTQSTGAGGRKALRQQRVVCPRCPMWHSVLTCSQRELHNQDRQRLDDDVRHFHAADGQGHHTLAGAAVDEALLQAVHHLPLTLCPCPCPWRAILVSQGFQHRHQQLTPPELTGQQGCSHQVLPDTSPKANTGRPGHAGSIILLVLGSPNDWPYCKRRLWLTWQSHQSSMKTAQQETCASSGHSLRANHPVAYSPSDDSDFLQPVPPLRNTLGLEGSWGTFSPVWPATHIEHSQRNWSSHSPQELGWGVSMSSWQCYDQEHRLRGWAGLSLNLGPSPCCGLEWKLGVLGPATLPLKTGPALPIQMPMVPGWARRQGCSVHTGKQNQPPSP</sequence>